<evidence type="ECO:0000256" key="9">
    <source>
        <dbReference type="ARBA" id="ARBA00023157"/>
    </source>
</evidence>
<evidence type="ECO:0000313" key="14">
    <source>
        <dbReference type="Proteomes" id="UP000016665"/>
    </source>
</evidence>
<dbReference type="PANTHER" id="PTHR11860">
    <property type="entry name" value="POLYMERIC-IMMUNOGLOBULIN RECEPTOR"/>
    <property type="match status" value="1"/>
</dbReference>
<keyword evidence="7" id="KW-1133">Transmembrane helix</keyword>
<keyword evidence="10" id="KW-0325">Glycoprotein</keyword>
<evidence type="ECO:0000256" key="6">
    <source>
        <dbReference type="ARBA" id="ARBA00022729"/>
    </source>
</evidence>
<dbReference type="SUPFAM" id="SSF48726">
    <property type="entry name" value="Immunoglobulin"/>
    <property type="match status" value="1"/>
</dbReference>
<evidence type="ECO:0000256" key="7">
    <source>
        <dbReference type="ARBA" id="ARBA00022989"/>
    </source>
</evidence>
<keyword evidence="9" id="KW-1015">Disulfide bond</keyword>
<dbReference type="GeneTree" id="ENSGT00940000161667"/>
<dbReference type="InterPro" id="IPR013783">
    <property type="entry name" value="Ig-like_fold"/>
</dbReference>
<evidence type="ECO:0000256" key="8">
    <source>
        <dbReference type="ARBA" id="ARBA00023136"/>
    </source>
</evidence>
<dbReference type="GO" id="GO:0005576">
    <property type="term" value="C:extracellular region"/>
    <property type="evidence" value="ECO:0007669"/>
    <property type="project" value="UniProtKB-SubCell"/>
</dbReference>
<dbReference type="InterPro" id="IPR013106">
    <property type="entry name" value="Ig_V-set"/>
</dbReference>
<evidence type="ECO:0000256" key="5">
    <source>
        <dbReference type="ARBA" id="ARBA00022692"/>
    </source>
</evidence>
<organism evidence="13 14">
    <name type="scientific">Ficedula albicollis</name>
    <name type="common">Collared flycatcher</name>
    <name type="synonym">Muscicapa albicollis</name>
    <dbReference type="NCBI Taxonomy" id="59894"/>
    <lineage>
        <taxon>Eukaryota</taxon>
        <taxon>Metazoa</taxon>
        <taxon>Chordata</taxon>
        <taxon>Craniata</taxon>
        <taxon>Vertebrata</taxon>
        <taxon>Euteleostomi</taxon>
        <taxon>Archelosauria</taxon>
        <taxon>Archosauria</taxon>
        <taxon>Dinosauria</taxon>
        <taxon>Saurischia</taxon>
        <taxon>Theropoda</taxon>
        <taxon>Coelurosauria</taxon>
        <taxon>Aves</taxon>
        <taxon>Neognathae</taxon>
        <taxon>Neoaves</taxon>
        <taxon>Telluraves</taxon>
        <taxon>Australaves</taxon>
        <taxon>Passeriformes</taxon>
        <taxon>Muscicapidae</taxon>
        <taxon>Ficedula</taxon>
    </lineage>
</organism>
<dbReference type="InterPro" id="IPR036179">
    <property type="entry name" value="Ig-like_dom_sf"/>
</dbReference>
<dbReference type="Pfam" id="PF07686">
    <property type="entry name" value="V-set"/>
    <property type="match status" value="1"/>
</dbReference>
<dbReference type="GO" id="GO:0005886">
    <property type="term" value="C:plasma membrane"/>
    <property type="evidence" value="ECO:0007669"/>
    <property type="project" value="UniProtKB-SubCell"/>
</dbReference>
<evidence type="ECO:0000256" key="1">
    <source>
        <dbReference type="ARBA" id="ARBA00004251"/>
    </source>
</evidence>
<dbReference type="Ensembl" id="ENSFALT00000042351.1">
    <property type="protein sequence ID" value="ENSFALP00000021912.1"/>
    <property type="gene ID" value="ENSFALG00000023682.1"/>
</dbReference>
<name>A0A803VGQ6_FICAL</name>
<keyword evidence="8" id="KW-0472">Membrane</keyword>
<feature type="domain" description="Immunoglobulin" evidence="12">
    <location>
        <begin position="22"/>
        <end position="123"/>
    </location>
</feature>
<evidence type="ECO:0000256" key="2">
    <source>
        <dbReference type="ARBA" id="ARBA00004613"/>
    </source>
</evidence>
<proteinExistence type="predicted"/>
<sequence>MHFGGKDNATLHHSYLGPVFGPRQVRGVLGGSVAVTCFYPPTPVNRRGRKYWCRQVGSRCSTVVSSDYVSPGYQGRAALSDHPEAENFQVNISQLELGDAGTFQCGVGVNGRGLSHRVTLSVLFLQGPSSSNLKLRDADGPSSKGNKALEYLSTKPITLSEFGKKEGLTDPLGSIPTKHS</sequence>
<accession>A0A803VGQ6</accession>
<dbReference type="Proteomes" id="UP000016665">
    <property type="component" value="Chromosome 26"/>
</dbReference>
<keyword evidence="3" id="KW-1003">Cell membrane</keyword>
<reference evidence="13 14" key="1">
    <citation type="journal article" date="2012" name="Nature">
        <title>The genomic landscape of species divergence in Ficedula flycatchers.</title>
        <authorList>
            <person name="Ellegren H."/>
            <person name="Smeds L."/>
            <person name="Burri R."/>
            <person name="Olason P.I."/>
            <person name="Backstrom N."/>
            <person name="Kawakami T."/>
            <person name="Kunstner A."/>
            <person name="Makinen H."/>
            <person name="Nadachowska-Brzyska K."/>
            <person name="Qvarnstrom A."/>
            <person name="Uebbing S."/>
            <person name="Wolf J.B."/>
        </authorList>
    </citation>
    <scope>NUCLEOTIDE SEQUENCE [LARGE SCALE GENOMIC DNA]</scope>
</reference>
<keyword evidence="5" id="KW-0812">Transmembrane</keyword>
<evidence type="ECO:0000256" key="4">
    <source>
        <dbReference type="ARBA" id="ARBA00022525"/>
    </source>
</evidence>
<dbReference type="AlphaFoldDB" id="A0A803VGQ6"/>
<keyword evidence="6" id="KW-0732">Signal</keyword>
<dbReference type="CDD" id="cd05716">
    <property type="entry name" value="IgV_pIgR_like"/>
    <property type="match status" value="1"/>
</dbReference>
<keyword evidence="14" id="KW-1185">Reference proteome</keyword>
<keyword evidence="4" id="KW-0964">Secreted</keyword>
<reference evidence="13" key="2">
    <citation type="submission" date="2025-08" db="UniProtKB">
        <authorList>
            <consortium name="Ensembl"/>
        </authorList>
    </citation>
    <scope>IDENTIFICATION</scope>
</reference>
<reference evidence="13" key="3">
    <citation type="submission" date="2025-09" db="UniProtKB">
        <authorList>
            <consortium name="Ensembl"/>
        </authorList>
    </citation>
    <scope>IDENTIFICATION</scope>
</reference>
<dbReference type="GO" id="GO:0004888">
    <property type="term" value="F:transmembrane signaling receptor activity"/>
    <property type="evidence" value="ECO:0007669"/>
    <property type="project" value="TreeGrafter"/>
</dbReference>
<evidence type="ECO:0000259" key="12">
    <source>
        <dbReference type="SMART" id="SM00409"/>
    </source>
</evidence>
<evidence type="ECO:0000256" key="11">
    <source>
        <dbReference type="ARBA" id="ARBA00023319"/>
    </source>
</evidence>
<dbReference type="SMART" id="SM00409">
    <property type="entry name" value="IG"/>
    <property type="match status" value="1"/>
</dbReference>
<dbReference type="InterPro" id="IPR003599">
    <property type="entry name" value="Ig_sub"/>
</dbReference>
<comment type="subcellular location">
    <subcellularLocation>
        <location evidence="1">Cell membrane</location>
        <topology evidence="1">Single-pass type I membrane protein</topology>
    </subcellularLocation>
    <subcellularLocation>
        <location evidence="2">Secreted</location>
    </subcellularLocation>
</comment>
<dbReference type="PANTHER" id="PTHR11860:SF82">
    <property type="entry name" value="POLYMERIC IMMUNOGLOBULIN RECEPTOR"/>
    <property type="match status" value="1"/>
</dbReference>
<keyword evidence="11" id="KW-0393">Immunoglobulin domain</keyword>
<evidence type="ECO:0000313" key="13">
    <source>
        <dbReference type="Ensembl" id="ENSFALP00000021912.1"/>
    </source>
</evidence>
<evidence type="ECO:0000256" key="3">
    <source>
        <dbReference type="ARBA" id="ARBA00022475"/>
    </source>
</evidence>
<dbReference type="InterPro" id="IPR050671">
    <property type="entry name" value="CD300_family_receptors"/>
</dbReference>
<protein>
    <recommendedName>
        <fullName evidence="12">Immunoglobulin domain-containing protein</fullName>
    </recommendedName>
</protein>
<dbReference type="Gene3D" id="2.60.40.10">
    <property type="entry name" value="Immunoglobulins"/>
    <property type="match status" value="1"/>
</dbReference>
<evidence type="ECO:0000256" key="10">
    <source>
        <dbReference type="ARBA" id="ARBA00023180"/>
    </source>
</evidence>